<sequence>MATKTAILNVRTDAATKREAQRVFKRMGFDLSTGVNMYLYRVAQDKAMPFTPRTVNGFTPEYEARILRETEYAEKHGKSYTADEIMKKFFR</sequence>
<dbReference type="NCBIfam" id="TIGR02384">
    <property type="entry name" value="RelB_DinJ"/>
    <property type="match status" value="1"/>
</dbReference>
<dbReference type="AlphaFoldDB" id="A0A1F6G4F7"/>
<evidence type="ECO:0008006" key="5">
    <source>
        <dbReference type="Google" id="ProtNLM"/>
    </source>
</evidence>
<dbReference type="Proteomes" id="UP000176867">
    <property type="component" value="Unassembled WGS sequence"/>
</dbReference>
<comment type="similarity">
    <text evidence="1">Belongs to the RelB/DinJ antitoxin family.</text>
</comment>
<evidence type="ECO:0000313" key="3">
    <source>
        <dbReference type="EMBL" id="OGG92988.1"/>
    </source>
</evidence>
<dbReference type="InterPro" id="IPR013321">
    <property type="entry name" value="Arc_rbn_hlx_hlx"/>
</dbReference>
<evidence type="ECO:0000313" key="4">
    <source>
        <dbReference type="Proteomes" id="UP000176867"/>
    </source>
</evidence>
<dbReference type="PANTHER" id="PTHR38781">
    <property type="entry name" value="ANTITOXIN DINJ-RELATED"/>
    <property type="match status" value="1"/>
</dbReference>
<dbReference type="GO" id="GO:0006351">
    <property type="term" value="P:DNA-templated transcription"/>
    <property type="evidence" value="ECO:0007669"/>
    <property type="project" value="TreeGrafter"/>
</dbReference>
<accession>A0A1F6G4F7</accession>
<dbReference type="EMBL" id="MFMU01000014">
    <property type="protein sequence ID" value="OGG92988.1"/>
    <property type="molecule type" value="Genomic_DNA"/>
</dbReference>
<evidence type="ECO:0000256" key="1">
    <source>
        <dbReference type="ARBA" id="ARBA00010562"/>
    </source>
</evidence>
<comment type="caution">
    <text evidence="3">The sequence shown here is derived from an EMBL/GenBank/DDBJ whole genome shotgun (WGS) entry which is preliminary data.</text>
</comment>
<dbReference type="PANTHER" id="PTHR38781:SF1">
    <property type="entry name" value="ANTITOXIN DINJ-RELATED"/>
    <property type="match status" value="1"/>
</dbReference>
<dbReference type="STRING" id="1798533.A2609_02015"/>
<name>A0A1F6G4F7_9BACT</name>
<evidence type="ECO:0000256" key="2">
    <source>
        <dbReference type="ARBA" id="ARBA00022649"/>
    </source>
</evidence>
<protein>
    <recommendedName>
        <fullName evidence="5">Damage-inducible protein J</fullName>
    </recommendedName>
</protein>
<proteinExistence type="inferred from homology"/>
<dbReference type="Gene3D" id="1.10.1220.10">
    <property type="entry name" value="Met repressor-like"/>
    <property type="match status" value="1"/>
</dbReference>
<dbReference type="GO" id="GO:0006355">
    <property type="term" value="P:regulation of DNA-templated transcription"/>
    <property type="evidence" value="ECO:0007669"/>
    <property type="project" value="InterPro"/>
</dbReference>
<organism evidence="3 4">
    <name type="scientific">Candidatus Kaiserbacteria bacterium RIFOXYD1_FULL_47_14</name>
    <dbReference type="NCBI Taxonomy" id="1798533"/>
    <lineage>
        <taxon>Bacteria</taxon>
        <taxon>Candidatus Kaiseribacteriota</taxon>
    </lineage>
</organism>
<reference evidence="3 4" key="1">
    <citation type="journal article" date="2016" name="Nat. Commun.">
        <title>Thousands of microbial genomes shed light on interconnected biogeochemical processes in an aquifer system.</title>
        <authorList>
            <person name="Anantharaman K."/>
            <person name="Brown C.T."/>
            <person name="Hug L.A."/>
            <person name="Sharon I."/>
            <person name="Castelle C.J."/>
            <person name="Probst A.J."/>
            <person name="Thomas B.C."/>
            <person name="Singh A."/>
            <person name="Wilkins M.J."/>
            <person name="Karaoz U."/>
            <person name="Brodie E.L."/>
            <person name="Williams K.H."/>
            <person name="Hubbard S.S."/>
            <person name="Banfield J.F."/>
        </authorList>
    </citation>
    <scope>NUCLEOTIDE SEQUENCE [LARGE SCALE GENOMIC DNA]</scope>
</reference>
<dbReference type="Pfam" id="PF04221">
    <property type="entry name" value="RelB"/>
    <property type="match status" value="1"/>
</dbReference>
<keyword evidence="2" id="KW-1277">Toxin-antitoxin system</keyword>
<dbReference type="InterPro" id="IPR007337">
    <property type="entry name" value="RelB/DinJ"/>
</dbReference>
<gene>
    <name evidence="3" type="ORF">A2609_02015</name>
</gene>